<dbReference type="PANTHER" id="PTHR34547">
    <property type="entry name" value="YACP-LIKE NYN DOMAIN PROTEIN"/>
    <property type="match status" value="1"/>
</dbReference>
<organism evidence="3 4">
    <name type="scientific">Allonocardiopsis opalescens</name>
    <dbReference type="NCBI Taxonomy" id="1144618"/>
    <lineage>
        <taxon>Bacteria</taxon>
        <taxon>Bacillati</taxon>
        <taxon>Actinomycetota</taxon>
        <taxon>Actinomycetes</taxon>
        <taxon>Streptosporangiales</taxon>
        <taxon>Allonocardiopsis</taxon>
    </lineage>
</organism>
<proteinExistence type="predicted"/>
<comment type="caution">
    <text evidence="3">The sequence shown here is derived from an EMBL/GenBank/DDBJ whole genome shotgun (WGS) entry which is preliminary data.</text>
</comment>
<accession>A0A2T0PZQ3</accession>
<dbReference type="OrthoDB" id="5145920at2"/>
<dbReference type="RefSeq" id="WP_106248674.1">
    <property type="nucleotide sequence ID" value="NZ_PVZC01000006.1"/>
</dbReference>
<reference evidence="3 4" key="1">
    <citation type="submission" date="2018-03" db="EMBL/GenBank/DDBJ databases">
        <title>Genomic Encyclopedia of Archaeal and Bacterial Type Strains, Phase II (KMG-II): from individual species to whole genera.</title>
        <authorList>
            <person name="Goeker M."/>
        </authorList>
    </citation>
    <scope>NUCLEOTIDE SEQUENCE [LARGE SCALE GENOMIC DNA]</scope>
    <source>
        <strain evidence="3 4">DSM 45601</strain>
    </source>
</reference>
<evidence type="ECO:0000313" key="4">
    <source>
        <dbReference type="Proteomes" id="UP000237846"/>
    </source>
</evidence>
<keyword evidence="1" id="KW-0175">Coiled coil</keyword>
<dbReference type="Pfam" id="PF05991">
    <property type="entry name" value="NYN_YacP"/>
    <property type="match status" value="1"/>
</dbReference>
<gene>
    <name evidence="3" type="ORF">CLV72_10667</name>
</gene>
<dbReference type="AlphaFoldDB" id="A0A2T0PZQ3"/>
<dbReference type="PANTHER" id="PTHR34547:SF1">
    <property type="entry name" value="YACP-LIKE NYN DOMAIN PROTEIN"/>
    <property type="match status" value="1"/>
</dbReference>
<evidence type="ECO:0000313" key="3">
    <source>
        <dbReference type="EMBL" id="PRX97031.1"/>
    </source>
</evidence>
<feature type="compositionally biased region" description="Low complexity" evidence="2">
    <location>
        <begin position="17"/>
        <end position="33"/>
    </location>
</feature>
<keyword evidence="4" id="KW-1185">Reference proteome</keyword>
<name>A0A2T0PZQ3_9ACTN</name>
<dbReference type="Proteomes" id="UP000237846">
    <property type="component" value="Unassembled WGS sequence"/>
</dbReference>
<evidence type="ECO:0000256" key="2">
    <source>
        <dbReference type="SAM" id="MobiDB-lite"/>
    </source>
</evidence>
<evidence type="ECO:0000256" key="1">
    <source>
        <dbReference type="SAM" id="Coils"/>
    </source>
</evidence>
<feature type="coiled-coil region" evidence="1">
    <location>
        <begin position="178"/>
        <end position="279"/>
    </location>
</feature>
<dbReference type="InterPro" id="IPR010298">
    <property type="entry name" value="YacP-like"/>
</dbReference>
<sequence>MTTGPADGGPGAPAPGPHARANGSAPEGAAADPAPDPESDPGAGAERIEGPLPESIRARIVEYAAELVGQLPADELPAPLRRVARFERKRRARLAGPQLAAQLETDEGFRELLGARVRTAWPELAEGIAAGVVPPAADPVTVAAVAYYLRPPGWSELVGRIRAELERGAAAEEEAVRAERVAQLREQLAEAKADAREEARRFREELRGARGEIAELRHKLHEARLRAREAEARADRAAREADAERAGAHARVAAAEKEARKLQSRLTAAENQVEVARRAARSGRSVEDARLRVLLDVLSDATQGLRRELALPTGIDRPADLAAGTDARGGPFPVRTVPEDDPWLLDNLLALPQAHLLVDGYNVTKSGYPTLPLADQRARLLGGLSGLAAQTKAEITCVFDGAEVEGAHAMPGPRRVRLLFSAPGETADDLIVRLVQAEPEGRPVVVVSSDGEIVRAVRRAGARPVPSRLLLRRLDPG</sequence>
<feature type="region of interest" description="Disordered" evidence="2">
    <location>
        <begin position="1"/>
        <end position="51"/>
    </location>
</feature>
<dbReference type="EMBL" id="PVZC01000006">
    <property type="protein sequence ID" value="PRX97031.1"/>
    <property type="molecule type" value="Genomic_DNA"/>
</dbReference>
<protein>
    <submittedName>
        <fullName evidence="3">Putative RNA-binding protein with PIN domain</fullName>
    </submittedName>
</protein>
<feature type="compositionally biased region" description="Gly residues" evidence="2">
    <location>
        <begin position="1"/>
        <end position="11"/>
    </location>
</feature>